<accession>A0ABQ2UPF6</accession>
<keyword evidence="2" id="KW-1185">Reference proteome</keyword>
<reference evidence="2" key="1">
    <citation type="journal article" date="2019" name="Int. J. Syst. Evol. Microbiol.">
        <title>The Global Catalogue of Microorganisms (GCM) 10K type strain sequencing project: providing services to taxonomists for standard genome sequencing and annotation.</title>
        <authorList>
            <consortium name="The Broad Institute Genomics Platform"/>
            <consortium name="The Broad Institute Genome Sequencing Center for Infectious Disease"/>
            <person name="Wu L."/>
            <person name="Ma J."/>
        </authorList>
    </citation>
    <scope>NUCLEOTIDE SEQUENCE [LARGE SCALE GENOMIC DNA]</scope>
    <source>
        <strain evidence="2">JCM 3296</strain>
    </source>
</reference>
<dbReference type="Proteomes" id="UP000649573">
    <property type="component" value="Unassembled WGS sequence"/>
</dbReference>
<organism evidence="1 2">
    <name type="scientific">Lentzea flava</name>
    <dbReference type="NCBI Taxonomy" id="103732"/>
    <lineage>
        <taxon>Bacteria</taxon>
        <taxon>Bacillati</taxon>
        <taxon>Actinomycetota</taxon>
        <taxon>Actinomycetes</taxon>
        <taxon>Pseudonocardiales</taxon>
        <taxon>Pseudonocardiaceae</taxon>
        <taxon>Lentzea</taxon>
    </lineage>
</organism>
<gene>
    <name evidence="1" type="ORF">GCM10010178_40900</name>
</gene>
<comment type="caution">
    <text evidence="1">The sequence shown here is derived from an EMBL/GenBank/DDBJ whole genome shotgun (WGS) entry which is preliminary data.</text>
</comment>
<dbReference type="RefSeq" id="WP_189255285.1">
    <property type="nucleotide sequence ID" value="NZ_BMRE01000016.1"/>
</dbReference>
<protein>
    <submittedName>
        <fullName evidence="1">Uncharacterized protein</fullName>
    </submittedName>
</protein>
<proteinExistence type="predicted"/>
<dbReference type="EMBL" id="BMRE01000016">
    <property type="protein sequence ID" value="GGU44137.1"/>
    <property type="molecule type" value="Genomic_DNA"/>
</dbReference>
<name>A0ABQ2UPF6_9PSEU</name>
<evidence type="ECO:0000313" key="1">
    <source>
        <dbReference type="EMBL" id="GGU44137.1"/>
    </source>
</evidence>
<sequence length="146" mass="15845">MKTSASPQWLQDLATARTHYEERFGWPVSISIVERQLAMALGQAVDAITMPASLAMKVQAQLRIAMLAGPVTANPDGTCWTFLTQPAPADLVTDLPDVRHAGTHAVIPTDGMGWRWIDEPGPRHVLPPAQAVVATARRVLAAQQEF</sequence>
<evidence type="ECO:0000313" key="2">
    <source>
        <dbReference type="Proteomes" id="UP000649573"/>
    </source>
</evidence>